<reference evidence="6 7" key="1">
    <citation type="submission" date="2019-07" db="EMBL/GenBank/DDBJ databases">
        <title>Genomics analysis of Aphanomyces spp. identifies a new class of oomycete effector associated with host adaptation.</title>
        <authorList>
            <person name="Gaulin E."/>
        </authorList>
    </citation>
    <scope>NUCLEOTIDE SEQUENCE [LARGE SCALE GENOMIC DNA]</scope>
    <source>
        <strain evidence="6 7">ATCC 201684</strain>
    </source>
</reference>
<dbReference type="AlphaFoldDB" id="A0A6G0XBI4"/>
<feature type="domain" description="Apple" evidence="5">
    <location>
        <begin position="166"/>
        <end position="234"/>
    </location>
</feature>
<dbReference type="Pfam" id="PF00188">
    <property type="entry name" value="CAP"/>
    <property type="match status" value="1"/>
</dbReference>
<accession>A0A6G0XBI4</accession>
<dbReference type="SMART" id="SM00223">
    <property type="entry name" value="APPLE"/>
    <property type="match status" value="2"/>
</dbReference>
<dbReference type="Pfam" id="PF14295">
    <property type="entry name" value="PAN_4"/>
    <property type="match status" value="3"/>
</dbReference>
<dbReference type="InterPro" id="IPR014044">
    <property type="entry name" value="CAP_dom"/>
</dbReference>
<dbReference type="VEuPathDB" id="FungiDB:AeMF1_015748"/>
<feature type="domain" description="SCP" evidence="4">
    <location>
        <begin position="249"/>
        <end position="390"/>
    </location>
</feature>
<evidence type="ECO:0000259" key="5">
    <source>
        <dbReference type="SMART" id="SM00223"/>
    </source>
</evidence>
<dbReference type="SUPFAM" id="SSF55797">
    <property type="entry name" value="PR-1-like"/>
    <property type="match status" value="1"/>
</dbReference>
<dbReference type="GO" id="GO:0006508">
    <property type="term" value="P:proteolysis"/>
    <property type="evidence" value="ECO:0007669"/>
    <property type="project" value="InterPro"/>
</dbReference>
<dbReference type="GO" id="GO:0005576">
    <property type="term" value="C:extracellular region"/>
    <property type="evidence" value="ECO:0007669"/>
    <property type="project" value="InterPro"/>
</dbReference>
<proteinExistence type="predicted"/>
<dbReference type="PROSITE" id="PS51257">
    <property type="entry name" value="PROKAR_LIPOPROTEIN"/>
    <property type="match status" value="1"/>
</dbReference>
<comment type="caution">
    <text evidence="6">The sequence shown here is derived from an EMBL/GenBank/DDBJ whole genome shotgun (WGS) entry which is preliminary data.</text>
</comment>
<evidence type="ECO:0000313" key="7">
    <source>
        <dbReference type="Proteomes" id="UP000481153"/>
    </source>
</evidence>
<dbReference type="EMBL" id="VJMJ01000084">
    <property type="protein sequence ID" value="KAF0737450.1"/>
    <property type="molecule type" value="Genomic_DNA"/>
</dbReference>
<evidence type="ECO:0008006" key="8">
    <source>
        <dbReference type="Google" id="ProtNLM"/>
    </source>
</evidence>
<name>A0A6G0XBI4_9STRA</name>
<gene>
    <name evidence="6" type="ORF">Ae201684_006612</name>
</gene>
<evidence type="ECO:0000256" key="1">
    <source>
        <dbReference type="ARBA" id="ARBA00022737"/>
    </source>
</evidence>
<keyword evidence="2" id="KW-1015">Disulfide bond</keyword>
<dbReference type="PANTHER" id="PTHR33946">
    <property type="match status" value="1"/>
</dbReference>
<dbReference type="SMART" id="SM00198">
    <property type="entry name" value="SCP"/>
    <property type="match status" value="1"/>
</dbReference>
<evidence type="ECO:0000259" key="4">
    <source>
        <dbReference type="SMART" id="SM00198"/>
    </source>
</evidence>
<dbReference type="Gene3D" id="3.40.33.10">
    <property type="entry name" value="CAP"/>
    <property type="match status" value="1"/>
</dbReference>
<evidence type="ECO:0000313" key="6">
    <source>
        <dbReference type="EMBL" id="KAF0737450.1"/>
    </source>
</evidence>
<protein>
    <recommendedName>
        <fullName evidence="8">SCP domain-containing protein</fullName>
    </recommendedName>
</protein>
<feature type="chain" id="PRO_5026296902" description="SCP domain-containing protein" evidence="3">
    <location>
        <begin position="21"/>
        <end position="410"/>
    </location>
</feature>
<dbReference type="CDD" id="cd01100">
    <property type="entry name" value="APPLE_Factor_XI_like"/>
    <property type="match status" value="2"/>
</dbReference>
<keyword evidence="7" id="KW-1185">Reference proteome</keyword>
<keyword evidence="3" id="KW-0732">Signal</keyword>
<feature type="signal peptide" evidence="3">
    <location>
        <begin position="1"/>
        <end position="20"/>
    </location>
</feature>
<dbReference type="InterPro" id="IPR035940">
    <property type="entry name" value="CAP_sf"/>
</dbReference>
<keyword evidence="1" id="KW-0677">Repeat</keyword>
<evidence type="ECO:0000256" key="3">
    <source>
        <dbReference type="SAM" id="SignalP"/>
    </source>
</evidence>
<dbReference type="Gene3D" id="3.50.4.10">
    <property type="entry name" value="Hepatocyte Growth Factor"/>
    <property type="match status" value="3"/>
</dbReference>
<dbReference type="InterPro" id="IPR003609">
    <property type="entry name" value="Pan_app"/>
</dbReference>
<dbReference type="PANTHER" id="PTHR33946:SF4">
    <property type="entry name" value="COAGULATION FACTOR XI"/>
    <property type="match status" value="1"/>
</dbReference>
<evidence type="ECO:0000256" key="2">
    <source>
        <dbReference type="ARBA" id="ARBA00023157"/>
    </source>
</evidence>
<organism evidence="6 7">
    <name type="scientific">Aphanomyces euteiches</name>
    <dbReference type="NCBI Taxonomy" id="100861"/>
    <lineage>
        <taxon>Eukaryota</taxon>
        <taxon>Sar</taxon>
        <taxon>Stramenopiles</taxon>
        <taxon>Oomycota</taxon>
        <taxon>Saprolegniomycetes</taxon>
        <taxon>Saprolegniales</taxon>
        <taxon>Verrucalvaceae</taxon>
        <taxon>Aphanomyces</taxon>
    </lineage>
</organism>
<dbReference type="Proteomes" id="UP000481153">
    <property type="component" value="Unassembled WGS sequence"/>
</dbReference>
<feature type="domain" description="Apple" evidence="5">
    <location>
        <begin position="19"/>
        <end position="91"/>
    </location>
</feature>
<sequence length="410" mass="44380">MIRTLLLSVVALLAAGQSCSSPDYDVDYYGNDIKSTKQSSADACCSDCQNIAGCVVYTWRNGYCYHKYAKGNAVDAPGTVSASVVSASNQCGVLEQNTDYPGNDIASTWQSNPSDCCSDCQNTPGCVVYAWRDGICYHKSAKGTSQYVPGVISVAIPSSERQCGVLEQDTDYPGNDITRTDTNTAEKCCELCSTNPKCVVSVWYNGACYLKDQIGSKVKVKAAKAYRVNSSNKPTSAPTPPPSNGDLGAQLVYQLSVIRQAHGLNAVEYDYDMAKQMQAWADDCSQHPQGGHGGPYGVQNLAPALECGDDCMKQEGPSWWWYDEIKNWDFNTNSCTDESGANGGCGHFQNSLGTWVTAMGCGWSSCYNSNIGRNDPLVWCNYRGNGNDYAIPRPKKDLNSIHAELTAAFK</sequence>
<dbReference type="InterPro" id="IPR000177">
    <property type="entry name" value="Apple"/>
</dbReference>